<sequence>MARGDGSAGNTRTLADGQISQTEVCWVCLGEGTDLEPLSYPCKCPRPVHGACLARWQLHSAGSREEVACRFCSAVLPDWKPVLTPPLDDAAAACPTMSVTFNGQVHHVRVKGGPNGYSEFVRDIQSIFGITAEHDMQLAFDCADPITGQAMKLNGAGAYQAAVHCATISAAKRIRMWQQQQRRQPSSGLSSPAASSQIETPSTPPRHSQGTINHCFWDDFADHTLA</sequence>
<organism evidence="6 7">
    <name type="scientific">Coccomyxa viridis</name>
    <dbReference type="NCBI Taxonomy" id="1274662"/>
    <lineage>
        <taxon>Eukaryota</taxon>
        <taxon>Viridiplantae</taxon>
        <taxon>Chlorophyta</taxon>
        <taxon>core chlorophytes</taxon>
        <taxon>Trebouxiophyceae</taxon>
        <taxon>Trebouxiophyceae incertae sedis</taxon>
        <taxon>Coccomyxaceae</taxon>
        <taxon>Coccomyxa</taxon>
    </lineage>
</organism>
<keyword evidence="2" id="KW-0863">Zinc-finger</keyword>
<dbReference type="InterPro" id="IPR011016">
    <property type="entry name" value="Znf_RING-CH"/>
</dbReference>
<feature type="compositionally biased region" description="Polar residues" evidence="4">
    <location>
        <begin position="197"/>
        <end position="212"/>
    </location>
</feature>
<proteinExistence type="predicted"/>
<keyword evidence="1" id="KW-0479">Metal-binding</keyword>
<dbReference type="InterPro" id="IPR013083">
    <property type="entry name" value="Znf_RING/FYVE/PHD"/>
</dbReference>
<comment type="caution">
    <text evidence="6">The sequence shown here is derived from an EMBL/GenBank/DDBJ whole genome shotgun (WGS) entry which is preliminary data.</text>
</comment>
<dbReference type="SUPFAM" id="SSF57850">
    <property type="entry name" value="RING/U-box"/>
    <property type="match status" value="1"/>
</dbReference>
<dbReference type="Proteomes" id="UP001314263">
    <property type="component" value="Unassembled WGS sequence"/>
</dbReference>
<feature type="domain" description="RING-CH-type" evidence="5">
    <location>
        <begin position="17"/>
        <end position="79"/>
    </location>
</feature>
<dbReference type="GO" id="GO:0008270">
    <property type="term" value="F:zinc ion binding"/>
    <property type="evidence" value="ECO:0007669"/>
    <property type="project" value="UniProtKB-KW"/>
</dbReference>
<gene>
    <name evidence="6" type="ORF">CVIRNUC_001096</name>
</gene>
<evidence type="ECO:0000256" key="1">
    <source>
        <dbReference type="ARBA" id="ARBA00022723"/>
    </source>
</evidence>
<evidence type="ECO:0000256" key="4">
    <source>
        <dbReference type="SAM" id="MobiDB-lite"/>
    </source>
</evidence>
<reference evidence="6 7" key="1">
    <citation type="submission" date="2023-10" db="EMBL/GenBank/DDBJ databases">
        <authorList>
            <person name="Maclean D."/>
            <person name="Macfadyen A."/>
        </authorList>
    </citation>
    <scope>NUCLEOTIDE SEQUENCE [LARGE SCALE GENOMIC DNA]</scope>
</reference>
<name>A0AAV1HS74_9CHLO</name>
<dbReference type="PROSITE" id="PS51292">
    <property type="entry name" value="ZF_RING_CH"/>
    <property type="match status" value="1"/>
</dbReference>
<accession>A0AAV1HS74</accession>
<dbReference type="AlphaFoldDB" id="A0AAV1HS74"/>
<dbReference type="EMBL" id="CAUYUE010000002">
    <property type="protein sequence ID" value="CAK0738809.1"/>
    <property type="molecule type" value="Genomic_DNA"/>
</dbReference>
<protein>
    <recommendedName>
        <fullName evidence="5">RING-CH-type domain-containing protein</fullName>
    </recommendedName>
</protein>
<keyword evidence="7" id="KW-1185">Reference proteome</keyword>
<feature type="compositionally biased region" description="Low complexity" evidence="4">
    <location>
        <begin position="178"/>
        <end position="196"/>
    </location>
</feature>
<dbReference type="Gene3D" id="3.30.40.10">
    <property type="entry name" value="Zinc/RING finger domain, C3HC4 (zinc finger)"/>
    <property type="match status" value="1"/>
</dbReference>
<evidence type="ECO:0000256" key="3">
    <source>
        <dbReference type="ARBA" id="ARBA00022833"/>
    </source>
</evidence>
<evidence type="ECO:0000313" key="6">
    <source>
        <dbReference type="EMBL" id="CAK0738809.1"/>
    </source>
</evidence>
<keyword evidence="3" id="KW-0862">Zinc</keyword>
<dbReference type="SMART" id="SM00744">
    <property type="entry name" value="RINGv"/>
    <property type="match status" value="1"/>
</dbReference>
<evidence type="ECO:0000313" key="7">
    <source>
        <dbReference type="Proteomes" id="UP001314263"/>
    </source>
</evidence>
<feature type="region of interest" description="Disordered" evidence="4">
    <location>
        <begin position="176"/>
        <end position="213"/>
    </location>
</feature>
<dbReference type="Pfam" id="PF12906">
    <property type="entry name" value="RINGv"/>
    <property type="match status" value="1"/>
</dbReference>
<evidence type="ECO:0000256" key="2">
    <source>
        <dbReference type="ARBA" id="ARBA00022771"/>
    </source>
</evidence>
<evidence type="ECO:0000259" key="5">
    <source>
        <dbReference type="PROSITE" id="PS51292"/>
    </source>
</evidence>